<protein>
    <submittedName>
        <fullName evidence="2">PIN domain-containing protein</fullName>
    </submittedName>
</protein>
<feature type="domain" description="PIN" evidence="1">
    <location>
        <begin position="2"/>
        <end position="115"/>
    </location>
</feature>
<dbReference type="Pfam" id="PF01850">
    <property type="entry name" value="PIN"/>
    <property type="match status" value="1"/>
</dbReference>
<dbReference type="InterPro" id="IPR002716">
    <property type="entry name" value="PIN_dom"/>
</dbReference>
<comment type="caution">
    <text evidence="2">The sequence shown here is derived from an EMBL/GenBank/DDBJ whole genome shotgun (WGS) entry which is preliminary data.</text>
</comment>
<dbReference type="Proteomes" id="UP000646053">
    <property type="component" value="Unassembled WGS sequence"/>
</dbReference>
<dbReference type="EMBL" id="WVIE01000039">
    <property type="protein sequence ID" value="NDJ19760.1"/>
    <property type="molecule type" value="Genomic_DNA"/>
</dbReference>
<dbReference type="InterPro" id="IPR029060">
    <property type="entry name" value="PIN-like_dom_sf"/>
</dbReference>
<dbReference type="SUPFAM" id="SSF88723">
    <property type="entry name" value="PIN domain-like"/>
    <property type="match status" value="1"/>
</dbReference>
<evidence type="ECO:0000313" key="3">
    <source>
        <dbReference type="Proteomes" id="UP000646053"/>
    </source>
</evidence>
<proteinExistence type="predicted"/>
<dbReference type="Gene3D" id="3.40.50.1010">
    <property type="entry name" value="5'-nuclease"/>
    <property type="match status" value="1"/>
</dbReference>
<reference evidence="2" key="1">
    <citation type="submission" date="2019-12" db="EMBL/GenBank/DDBJ databases">
        <title>High-Quality draft genome sequences of three cyanobacteria isolated from the limestone walls of the Old Cathedral of Coimbra.</title>
        <authorList>
            <person name="Tiago I."/>
            <person name="Soares F."/>
            <person name="Portugal A."/>
        </authorList>
    </citation>
    <scope>NUCLEOTIDE SEQUENCE</scope>
    <source>
        <strain evidence="2">A</strain>
    </source>
</reference>
<evidence type="ECO:0000259" key="1">
    <source>
        <dbReference type="Pfam" id="PF01850"/>
    </source>
</evidence>
<name>A0A8J8CNN5_9CYAN</name>
<keyword evidence="3" id="KW-1185">Reference proteome</keyword>
<dbReference type="AlphaFoldDB" id="A0A8J8CNN5"/>
<sequence>MIIVDTGAFVALIDQQDDFHQQAQNAFSRITEPLISTYPVITEVCFLLNHPAKCKFLRAASSGLFEVFHLQNQHINRIVELIERYADLPMDLADASLVVLAEHLGHGRILTIDRRDFSICRWQNNKPFENLMDSTK</sequence>
<gene>
    <name evidence="2" type="ORF">GS601_21130</name>
</gene>
<evidence type="ECO:0000313" key="2">
    <source>
        <dbReference type="EMBL" id="NDJ19760.1"/>
    </source>
</evidence>
<accession>A0A8J8CNN5</accession>
<dbReference type="RefSeq" id="WP_162425277.1">
    <property type="nucleotide sequence ID" value="NZ_WVIE01000039.1"/>
</dbReference>
<organism evidence="2 3">
    <name type="scientific">Myxacorys almedinensis A</name>
    <dbReference type="NCBI Taxonomy" id="2690445"/>
    <lineage>
        <taxon>Bacteria</taxon>
        <taxon>Bacillati</taxon>
        <taxon>Cyanobacteriota</taxon>
        <taxon>Cyanophyceae</taxon>
        <taxon>Leptolyngbyales</taxon>
        <taxon>Leptolyngbyaceae</taxon>
        <taxon>Myxacorys</taxon>
        <taxon>Myxacorys almedinensis</taxon>
    </lineage>
</organism>